<keyword evidence="1" id="KW-0732">Signal</keyword>
<protein>
    <submittedName>
        <fullName evidence="2">Uncharacterized protein</fullName>
    </submittedName>
</protein>
<sequence length="61" mass="6832">MQVIFSHFLSWQLGLAQLPRGSKVVTFIKVKVCLSQVQTGFSASNHPLDLVCTCLEIKKKK</sequence>
<dbReference type="AlphaFoldDB" id="A0A0E9P678"/>
<reference evidence="2" key="2">
    <citation type="journal article" date="2015" name="Fish Shellfish Immunol.">
        <title>Early steps in the European eel (Anguilla anguilla)-Vibrio vulnificus interaction in the gills: Role of the RtxA13 toxin.</title>
        <authorList>
            <person name="Callol A."/>
            <person name="Pajuelo D."/>
            <person name="Ebbesson L."/>
            <person name="Teles M."/>
            <person name="MacKenzie S."/>
            <person name="Amaro C."/>
        </authorList>
    </citation>
    <scope>NUCLEOTIDE SEQUENCE</scope>
</reference>
<feature type="signal peptide" evidence="1">
    <location>
        <begin position="1"/>
        <end position="16"/>
    </location>
</feature>
<accession>A0A0E9P678</accession>
<name>A0A0E9P678_ANGAN</name>
<dbReference type="EMBL" id="GBXM01108481">
    <property type="protein sequence ID" value="JAH00096.1"/>
    <property type="molecule type" value="Transcribed_RNA"/>
</dbReference>
<organism evidence="2">
    <name type="scientific">Anguilla anguilla</name>
    <name type="common">European freshwater eel</name>
    <name type="synonym">Muraena anguilla</name>
    <dbReference type="NCBI Taxonomy" id="7936"/>
    <lineage>
        <taxon>Eukaryota</taxon>
        <taxon>Metazoa</taxon>
        <taxon>Chordata</taxon>
        <taxon>Craniata</taxon>
        <taxon>Vertebrata</taxon>
        <taxon>Euteleostomi</taxon>
        <taxon>Actinopterygii</taxon>
        <taxon>Neopterygii</taxon>
        <taxon>Teleostei</taxon>
        <taxon>Anguilliformes</taxon>
        <taxon>Anguillidae</taxon>
        <taxon>Anguilla</taxon>
    </lineage>
</organism>
<evidence type="ECO:0000256" key="1">
    <source>
        <dbReference type="SAM" id="SignalP"/>
    </source>
</evidence>
<feature type="chain" id="PRO_5002430588" evidence="1">
    <location>
        <begin position="17"/>
        <end position="61"/>
    </location>
</feature>
<reference evidence="2" key="1">
    <citation type="submission" date="2014-11" db="EMBL/GenBank/DDBJ databases">
        <authorList>
            <person name="Amaro Gonzalez C."/>
        </authorList>
    </citation>
    <scope>NUCLEOTIDE SEQUENCE</scope>
</reference>
<evidence type="ECO:0000313" key="2">
    <source>
        <dbReference type="EMBL" id="JAH00096.1"/>
    </source>
</evidence>
<proteinExistence type="predicted"/>